<evidence type="ECO:0000256" key="6">
    <source>
        <dbReference type="ARBA" id="ARBA00022801"/>
    </source>
</evidence>
<feature type="binding site" evidence="8">
    <location>
        <position position="143"/>
    </location>
    <ligand>
        <name>Zn(2+)</name>
        <dbReference type="ChEBI" id="CHEBI:29105"/>
        <label>1</label>
        <note>catalytic</note>
    </ligand>
</feature>
<dbReference type="CDD" id="cd07717">
    <property type="entry name" value="RNaseZ_ZiPD-like_MBL-fold"/>
    <property type="match status" value="1"/>
</dbReference>
<keyword evidence="3 8" id="KW-0540">Nuclease</keyword>
<dbReference type="InterPro" id="IPR001279">
    <property type="entry name" value="Metallo-B-lactamas"/>
</dbReference>
<evidence type="ECO:0000259" key="9">
    <source>
        <dbReference type="Pfam" id="PF12706"/>
    </source>
</evidence>
<organism evidence="10 11">
    <name type="scientific">Proteiniphilum saccharofermentans</name>
    <dbReference type="NCBI Taxonomy" id="1642647"/>
    <lineage>
        <taxon>Bacteria</taxon>
        <taxon>Pseudomonadati</taxon>
        <taxon>Bacteroidota</taxon>
        <taxon>Bacteroidia</taxon>
        <taxon>Bacteroidales</taxon>
        <taxon>Dysgonomonadaceae</taxon>
        <taxon>Proteiniphilum</taxon>
    </lineage>
</organism>
<keyword evidence="11" id="KW-1185">Reference proteome</keyword>
<comment type="catalytic activity">
    <reaction evidence="8">
        <text>Endonucleolytic cleavage of RNA, removing extra 3' nucleotides from tRNA precursor, generating 3' termini of tRNAs. A 3'-hydroxy group is left at the tRNA terminus and a 5'-phosphoryl group is left at the trailer molecule.</text>
        <dbReference type="EC" id="3.1.26.11"/>
    </reaction>
</comment>
<evidence type="ECO:0000256" key="3">
    <source>
        <dbReference type="ARBA" id="ARBA00022722"/>
    </source>
</evidence>
<keyword evidence="2 8" id="KW-0819">tRNA processing</keyword>
<comment type="similarity">
    <text evidence="8">Belongs to the RNase Z family.</text>
</comment>
<comment type="function">
    <text evidence="8">Zinc phosphodiesterase, which displays some tRNA 3'-processing endonuclease activity. Probably involved in tRNA maturation, by removing a 3'-trailer from precursor tRNA.</text>
</comment>
<sequence>MNKFQVTILGCGSAIPTTMHNPPSQLVDLNEKLFMIDCGEGTQLQMRKFKARISKLHSLFISHLHGDHIFGLPGLLSTLSMLGRTGDLHIYAHKEINLLIKPFLIYMGKHMSFRIKLFPLNPERQELLFENKSIRIFSFPLKHRIATNGFLFEEKESPRHIIREIIDLYQIPLKQIPEIKEGADFITSDGTIIRNDILTSPGNPPRRYAYCSDTAYAPEIVPYIKNVDLLYHEATFAESELIRAGETYHSTARQAAEIARAANARQLVIGHYSSRYNELGTLLKEAVAVFPNTELAAEGKVFEL</sequence>
<evidence type="ECO:0000256" key="8">
    <source>
        <dbReference type="HAMAP-Rule" id="MF_01818"/>
    </source>
</evidence>
<dbReference type="Gene3D" id="3.60.15.10">
    <property type="entry name" value="Ribonuclease Z/Hydroxyacylglutathione hydrolase-like"/>
    <property type="match status" value="1"/>
</dbReference>
<evidence type="ECO:0000256" key="7">
    <source>
        <dbReference type="ARBA" id="ARBA00022833"/>
    </source>
</evidence>
<protein>
    <recommendedName>
        <fullName evidence="8">Ribonuclease Z</fullName>
        <shortName evidence="8">RNase Z</shortName>
        <ecNumber evidence="8">3.1.26.11</ecNumber>
    </recommendedName>
    <alternativeName>
        <fullName evidence="8">tRNA 3 endonuclease</fullName>
    </alternativeName>
    <alternativeName>
        <fullName evidence="8">tRNase Z</fullName>
    </alternativeName>
</protein>
<dbReference type="NCBIfam" id="TIGR02651">
    <property type="entry name" value="RNase_Z"/>
    <property type="match status" value="1"/>
</dbReference>
<name>A0A1R3T597_9BACT</name>
<feature type="active site" description="Proton acceptor" evidence="8">
    <location>
        <position position="67"/>
    </location>
</feature>
<comment type="subunit">
    <text evidence="1 8">Homodimer.</text>
</comment>
<evidence type="ECO:0000256" key="4">
    <source>
        <dbReference type="ARBA" id="ARBA00022723"/>
    </source>
</evidence>
<feature type="binding site" evidence="8">
    <location>
        <position position="271"/>
    </location>
    <ligand>
        <name>Zn(2+)</name>
        <dbReference type="ChEBI" id="CHEBI:29105"/>
        <label>2</label>
        <note>catalytic</note>
    </ligand>
</feature>
<dbReference type="GO" id="GO:0042781">
    <property type="term" value="F:3'-tRNA processing endoribonuclease activity"/>
    <property type="evidence" value="ECO:0007669"/>
    <property type="project" value="UniProtKB-UniRule"/>
</dbReference>
<dbReference type="KEGG" id="psac:PSM36_0300"/>
<evidence type="ECO:0000256" key="5">
    <source>
        <dbReference type="ARBA" id="ARBA00022759"/>
    </source>
</evidence>
<dbReference type="EC" id="3.1.26.11" evidence="8"/>
<reference evidence="10 11" key="1">
    <citation type="submission" date="2016-08" db="EMBL/GenBank/DDBJ databases">
        <authorList>
            <person name="Seilhamer J.J."/>
        </authorList>
    </citation>
    <scope>NUCLEOTIDE SEQUENCE [LARGE SCALE GENOMIC DNA]</scope>
    <source>
        <strain evidence="10">M3/6</strain>
    </source>
</reference>
<evidence type="ECO:0000256" key="2">
    <source>
        <dbReference type="ARBA" id="ARBA00022694"/>
    </source>
</evidence>
<dbReference type="Pfam" id="PF23023">
    <property type="entry name" value="Anti-Pycsar_Apyc1"/>
    <property type="match status" value="1"/>
</dbReference>
<feature type="binding site" evidence="8">
    <location>
        <position position="213"/>
    </location>
    <ligand>
        <name>Zn(2+)</name>
        <dbReference type="ChEBI" id="CHEBI:29105"/>
        <label>2</label>
        <note>catalytic</note>
    </ligand>
</feature>
<dbReference type="AlphaFoldDB" id="A0A1R3T597"/>
<comment type="cofactor">
    <cofactor evidence="8">
        <name>Zn(2+)</name>
        <dbReference type="ChEBI" id="CHEBI:29105"/>
    </cofactor>
    <text evidence="8">Binds 2 Zn(2+) ions.</text>
</comment>
<accession>A0A1R3T597</accession>
<dbReference type="InterPro" id="IPR036866">
    <property type="entry name" value="RibonucZ/Hydroxyglut_hydro"/>
</dbReference>
<keyword evidence="5 8" id="KW-0255">Endonuclease</keyword>
<dbReference type="NCBIfam" id="NF000801">
    <property type="entry name" value="PRK00055.1-3"/>
    <property type="match status" value="1"/>
</dbReference>
<dbReference type="EMBL" id="LT605205">
    <property type="protein sequence ID" value="SCD19135.1"/>
    <property type="molecule type" value="Genomic_DNA"/>
</dbReference>
<dbReference type="STRING" id="1642647.PSM36_0300"/>
<dbReference type="SUPFAM" id="SSF56281">
    <property type="entry name" value="Metallo-hydrolase/oxidoreductase"/>
    <property type="match status" value="1"/>
</dbReference>
<dbReference type="RefSeq" id="WP_076928480.1">
    <property type="nucleotide sequence ID" value="NZ_LT605205.1"/>
</dbReference>
<feature type="binding site" evidence="8">
    <location>
        <position position="63"/>
    </location>
    <ligand>
        <name>Zn(2+)</name>
        <dbReference type="ChEBI" id="CHEBI:29105"/>
        <label>1</label>
        <note>catalytic</note>
    </ligand>
</feature>
<evidence type="ECO:0000256" key="1">
    <source>
        <dbReference type="ARBA" id="ARBA00011738"/>
    </source>
</evidence>
<dbReference type="PANTHER" id="PTHR46018:SF2">
    <property type="entry name" value="ZINC PHOSPHODIESTERASE ELAC PROTEIN 1"/>
    <property type="match status" value="1"/>
</dbReference>
<gene>
    <name evidence="8 10" type="primary">rnz</name>
    <name evidence="10" type="ORF">PSM36_0300</name>
</gene>
<feature type="binding site" evidence="8">
    <location>
        <position position="213"/>
    </location>
    <ligand>
        <name>Zn(2+)</name>
        <dbReference type="ChEBI" id="CHEBI:29105"/>
        <label>1</label>
        <note>catalytic</note>
    </ligand>
</feature>
<feature type="domain" description="Metallo-beta-lactamase" evidence="9">
    <location>
        <begin position="205"/>
        <end position="272"/>
    </location>
</feature>
<dbReference type="Pfam" id="PF12706">
    <property type="entry name" value="Lactamase_B_2"/>
    <property type="match status" value="1"/>
</dbReference>
<dbReference type="GO" id="GO:0008270">
    <property type="term" value="F:zinc ion binding"/>
    <property type="evidence" value="ECO:0007669"/>
    <property type="project" value="UniProtKB-UniRule"/>
</dbReference>
<keyword evidence="6 8" id="KW-0378">Hydrolase</keyword>
<dbReference type="InterPro" id="IPR013471">
    <property type="entry name" value="RNase_Z/BN"/>
</dbReference>
<evidence type="ECO:0000313" key="11">
    <source>
        <dbReference type="Proteomes" id="UP000187464"/>
    </source>
</evidence>
<keyword evidence="4 8" id="KW-0479">Metal-binding</keyword>
<dbReference type="PANTHER" id="PTHR46018">
    <property type="entry name" value="ZINC PHOSPHODIESTERASE ELAC PROTEIN 1"/>
    <property type="match status" value="1"/>
</dbReference>
<dbReference type="Proteomes" id="UP000187464">
    <property type="component" value="Chromosome I"/>
</dbReference>
<proteinExistence type="inferred from homology"/>
<feature type="binding site" evidence="8">
    <location>
        <position position="65"/>
    </location>
    <ligand>
        <name>Zn(2+)</name>
        <dbReference type="ChEBI" id="CHEBI:29105"/>
        <label>1</label>
        <note>catalytic</note>
    </ligand>
</feature>
<feature type="binding site" evidence="8">
    <location>
        <position position="68"/>
    </location>
    <ligand>
        <name>Zn(2+)</name>
        <dbReference type="ChEBI" id="CHEBI:29105"/>
        <label>2</label>
        <note>catalytic</note>
    </ligand>
</feature>
<dbReference type="HAMAP" id="MF_01818">
    <property type="entry name" value="RNase_Z_BN"/>
    <property type="match status" value="1"/>
</dbReference>
<feature type="binding site" evidence="8">
    <location>
        <position position="67"/>
    </location>
    <ligand>
        <name>Zn(2+)</name>
        <dbReference type="ChEBI" id="CHEBI:29105"/>
        <label>2</label>
        <note>catalytic</note>
    </ligand>
</feature>
<keyword evidence="7 8" id="KW-0862">Zinc</keyword>
<evidence type="ECO:0000313" key="10">
    <source>
        <dbReference type="EMBL" id="SCD19135.1"/>
    </source>
</evidence>